<evidence type="ECO:0000256" key="1">
    <source>
        <dbReference type="ARBA" id="ARBA00004651"/>
    </source>
</evidence>
<organism evidence="12">
    <name type="scientific">hydrothermal vent metagenome</name>
    <dbReference type="NCBI Taxonomy" id="652676"/>
    <lineage>
        <taxon>unclassified sequences</taxon>
        <taxon>metagenomes</taxon>
        <taxon>ecological metagenomes</taxon>
    </lineage>
</organism>
<keyword evidence="2" id="KW-0813">Transport</keyword>
<dbReference type="InterPro" id="IPR011527">
    <property type="entry name" value="ABC1_TM_dom"/>
</dbReference>
<dbReference type="InterPro" id="IPR036640">
    <property type="entry name" value="ABC1_TM_sf"/>
</dbReference>
<evidence type="ECO:0000256" key="7">
    <source>
        <dbReference type="ARBA" id="ARBA00022989"/>
    </source>
</evidence>
<dbReference type="Pfam" id="PF00664">
    <property type="entry name" value="ABC_membrane"/>
    <property type="match status" value="1"/>
</dbReference>
<feature type="domain" description="ABC transporter" evidence="10">
    <location>
        <begin position="254"/>
        <end position="466"/>
    </location>
</feature>
<dbReference type="Gene3D" id="1.20.1560.10">
    <property type="entry name" value="ABC transporter type 1, transmembrane domain"/>
    <property type="match status" value="1"/>
</dbReference>
<dbReference type="GO" id="GO:0016887">
    <property type="term" value="F:ATP hydrolysis activity"/>
    <property type="evidence" value="ECO:0007669"/>
    <property type="project" value="InterPro"/>
</dbReference>
<protein>
    <submittedName>
        <fullName evidence="12">Phospholipid-lipopolysaccharide ABC transporter</fullName>
    </submittedName>
</protein>
<dbReference type="PROSITE" id="PS00211">
    <property type="entry name" value="ABC_TRANSPORTER_1"/>
    <property type="match status" value="1"/>
</dbReference>
<sequence length="466" mass="53443">MLSKFSKGRYHSLSYKLFENYLGRNYRFFLDENSSNLTKTIITEAQVLTNILSALLFLMSEVFVVVLIYSFMVYIDWKITLLLSLILFFNSFVLIKTISKRIKQEGINREIFLGSFYEILNRTFGNFKMIKLKSYEQQTLEIFSDISLKYSKSNIVNETLSHFPRLFLEALGFIIVVLIIVYLVYEKQDDISSSMALISMFILGLYRLMPSANRILSGYNQILFSYKSLDIIYNDMTYTIENLGNEEICFNNSIEINKLSFSYVKNKPVLKNISLVIEKGSKIAIIGESGSGKSTLIDIIMGLYESTHGGVYVDDILLNFENIKSWRSHIGYIPQHIYLFDGDIAQNVAFGDTFDEEKVKEALRKANILEFLESHHDGIYTDVGENGLKLSGGQKQRVAIARALYDDSDILILDEATSALDSDTEKKIMNEIYNISKNKTLIIVAHRLSTIEECDKIYKLENGELK</sequence>
<dbReference type="InterPro" id="IPR003439">
    <property type="entry name" value="ABC_transporter-like_ATP-bd"/>
</dbReference>
<keyword evidence="3" id="KW-1003">Cell membrane</keyword>
<evidence type="ECO:0000259" key="10">
    <source>
        <dbReference type="PROSITE" id="PS50893"/>
    </source>
</evidence>
<dbReference type="FunFam" id="3.40.50.300:FF:000299">
    <property type="entry name" value="ABC transporter ATP-binding protein/permease"/>
    <property type="match status" value="1"/>
</dbReference>
<keyword evidence="6" id="KW-0067">ATP-binding</keyword>
<keyword evidence="4 9" id="KW-0812">Transmembrane</keyword>
<dbReference type="AlphaFoldDB" id="A0A1W1BET1"/>
<evidence type="ECO:0000256" key="4">
    <source>
        <dbReference type="ARBA" id="ARBA00022692"/>
    </source>
</evidence>
<dbReference type="PANTHER" id="PTHR24221:SF654">
    <property type="entry name" value="ATP-BINDING CASSETTE SUB-FAMILY B MEMBER 6"/>
    <property type="match status" value="1"/>
</dbReference>
<dbReference type="Pfam" id="PF00005">
    <property type="entry name" value="ABC_tran"/>
    <property type="match status" value="1"/>
</dbReference>
<dbReference type="SUPFAM" id="SSF90123">
    <property type="entry name" value="ABC transporter transmembrane region"/>
    <property type="match status" value="1"/>
</dbReference>
<evidence type="ECO:0000256" key="2">
    <source>
        <dbReference type="ARBA" id="ARBA00022448"/>
    </source>
</evidence>
<dbReference type="InterPro" id="IPR027417">
    <property type="entry name" value="P-loop_NTPase"/>
</dbReference>
<accession>A0A1W1BET1</accession>
<dbReference type="PROSITE" id="PS50893">
    <property type="entry name" value="ABC_TRANSPORTER_2"/>
    <property type="match status" value="1"/>
</dbReference>
<dbReference type="InterPro" id="IPR003593">
    <property type="entry name" value="AAA+_ATPase"/>
</dbReference>
<dbReference type="GO" id="GO:0005886">
    <property type="term" value="C:plasma membrane"/>
    <property type="evidence" value="ECO:0007669"/>
    <property type="project" value="UniProtKB-SubCell"/>
</dbReference>
<gene>
    <name evidence="12" type="ORF">MNB_SM-4-1171</name>
</gene>
<evidence type="ECO:0000256" key="9">
    <source>
        <dbReference type="SAM" id="Phobius"/>
    </source>
</evidence>
<evidence type="ECO:0000256" key="8">
    <source>
        <dbReference type="ARBA" id="ARBA00023136"/>
    </source>
</evidence>
<name>A0A1W1BET1_9ZZZZ</name>
<dbReference type="SUPFAM" id="SSF52540">
    <property type="entry name" value="P-loop containing nucleoside triphosphate hydrolases"/>
    <property type="match status" value="1"/>
</dbReference>
<keyword evidence="7 9" id="KW-1133">Transmembrane helix</keyword>
<keyword evidence="8 9" id="KW-0472">Membrane</keyword>
<comment type="subcellular location">
    <subcellularLocation>
        <location evidence="1">Cell membrane</location>
        <topology evidence="1">Multi-pass membrane protein</topology>
    </subcellularLocation>
</comment>
<reference evidence="12" key="1">
    <citation type="submission" date="2016-10" db="EMBL/GenBank/DDBJ databases">
        <authorList>
            <person name="de Groot N.N."/>
        </authorList>
    </citation>
    <scope>NUCLEOTIDE SEQUENCE</scope>
</reference>
<evidence type="ECO:0000259" key="11">
    <source>
        <dbReference type="PROSITE" id="PS50929"/>
    </source>
</evidence>
<proteinExistence type="predicted"/>
<feature type="domain" description="ABC transmembrane type-1" evidence="11">
    <location>
        <begin position="1"/>
        <end position="222"/>
    </location>
</feature>
<dbReference type="GO" id="GO:0005524">
    <property type="term" value="F:ATP binding"/>
    <property type="evidence" value="ECO:0007669"/>
    <property type="project" value="UniProtKB-KW"/>
</dbReference>
<dbReference type="InterPro" id="IPR017871">
    <property type="entry name" value="ABC_transporter-like_CS"/>
</dbReference>
<evidence type="ECO:0000313" key="12">
    <source>
        <dbReference type="EMBL" id="SFV52051.1"/>
    </source>
</evidence>
<dbReference type="GO" id="GO:0034040">
    <property type="term" value="F:ATPase-coupled lipid transmembrane transporter activity"/>
    <property type="evidence" value="ECO:0007669"/>
    <property type="project" value="TreeGrafter"/>
</dbReference>
<dbReference type="SMART" id="SM00382">
    <property type="entry name" value="AAA"/>
    <property type="match status" value="1"/>
</dbReference>
<feature type="transmembrane region" description="Helical" evidence="9">
    <location>
        <begin position="191"/>
        <end position="209"/>
    </location>
</feature>
<dbReference type="PROSITE" id="PS50929">
    <property type="entry name" value="ABC_TM1F"/>
    <property type="match status" value="1"/>
</dbReference>
<evidence type="ECO:0000256" key="3">
    <source>
        <dbReference type="ARBA" id="ARBA00022475"/>
    </source>
</evidence>
<dbReference type="Gene3D" id="3.40.50.300">
    <property type="entry name" value="P-loop containing nucleotide triphosphate hydrolases"/>
    <property type="match status" value="1"/>
</dbReference>
<dbReference type="PANTHER" id="PTHR24221">
    <property type="entry name" value="ATP-BINDING CASSETTE SUB-FAMILY B"/>
    <property type="match status" value="1"/>
</dbReference>
<keyword evidence="5" id="KW-0547">Nucleotide-binding</keyword>
<dbReference type="GO" id="GO:0140359">
    <property type="term" value="F:ABC-type transporter activity"/>
    <property type="evidence" value="ECO:0007669"/>
    <property type="project" value="InterPro"/>
</dbReference>
<feature type="transmembrane region" description="Helical" evidence="9">
    <location>
        <begin position="166"/>
        <end position="185"/>
    </location>
</feature>
<evidence type="ECO:0000256" key="5">
    <source>
        <dbReference type="ARBA" id="ARBA00022741"/>
    </source>
</evidence>
<evidence type="ECO:0000256" key="6">
    <source>
        <dbReference type="ARBA" id="ARBA00022840"/>
    </source>
</evidence>
<feature type="transmembrane region" description="Helical" evidence="9">
    <location>
        <begin position="77"/>
        <end position="95"/>
    </location>
</feature>
<dbReference type="InterPro" id="IPR039421">
    <property type="entry name" value="Type_1_exporter"/>
</dbReference>
<feature type="transmembrane region" description="Helical" evidence="9">
    <location>
        <begin position="47"/>
        <end position="71"/>
    </location>
</feature>
<dbReference type="EMBL" id="FPHF01000016">
    <property type="protein sequence ID" value="SFV52051.1"/>
    <property type="molecule type" value="Genomic_DNA"/>
</dbReference>